<proteinExistence type="predicted"/>
<dbReference type="InterPro" id="IPR050109">
    <property type="entry name" value="HTH-type_TetR-like_transc_reg"/>
</dbReference>
<dbReference type="Gene3D" id="1.10.10.60">
    <property type="entry name" value="Homeodomain-like"/>
    <property type="match status" value="1"/>
</dbReference>
<evidence type="ECO:0000313" key="7">
    <source>
        <dbReference type="Proteomes" id="UP001298593"/>
    </source>
</evidence>
<keyword evidence="2 4" id="KW-0238">DNA-binding</keyword>
<comment type="caution">
    <text evidence="6">The sequence shown here is derived from an EMBL/GenBank/DDBJ whole genome shotgun (WGS) entry which is preliminary data.</text>
</comment>
<dbReference type="InterPro" id="IPR013570">
    <property type="entry name" value="Tscrpt_reg_YsiA_C"/>
</dbReference>
<evidence type="ECO:0000259" key="5">
    <source>
        <dbReference type="PROSITE" id="PS50977"/>
    </source>
</evidence>
<protein>
    <submittedName>
        <fullName evidence="6">TetR/AcrR family transcriptional regulator</fullName>
    </submittedName>
</protein>
<dbReference type="Proteomes" id="UP001298593">
    <property type="component" value="Unassembled WGS sequence"/>
</dbReference>
<organism evidence="6 7">
    <name type="scientific">[Mycobacterium] nativiensis</name>
    <dbReference type="NCBI Taxonomy" id="2855503"/>
    <lineage>
        <taxon>Bacteria</taxon>
        <taxon>Bacillati</taxon>
        <taxon>Actinomycetota</taxon>
        <taxon>Actinomycetes</taxon>
        <taxon>Mycobacteriales</taxon>
        <taxon>Mycobacteriaceae</taxon>
        <taxon>Mycolicibacter</taxon>
    </lineage>
</organism>
<dbReference type="InterPro" id="IPR009057">
    <property type="entry name" value="Homeodomain-like_sf"/>
</dbReference>
<dbReference type="EMBL" id="JAYJJU010000007">
    <property type="protein sequence ID" value="MEB3031845.1"/>
    <property type="molecule type" value="Genomic_DNA"/>
</dbReference>
<dbReference type="PRINTS" id="PR00455">
    <property type="entry name" value="HTHTETR"/>
</dbReference>
<keyword evidence="7" id="KW-1185">Reference proteome</keyword>
<evidence type="ECO:0000256" key="2">
    <source>
        <dbReference type="ARBA" id="ARBA00023125"/>
    </source>
</evidence>
<keyword evidence="3" id="KW-0804">Transcription</keyword>
<accession>A0ABU5XV41</accession>
<evidence type="ECO:0000256" key="4">
    <source>
        <dbReference type="PROSITE-ProRule" id="PRU00335"/>
    </source>
</evidence>
<sequence>MSTTHVEPRTRGGRTRDAIRAAADECFRQYGFDATGAEIARRAGVVEGTVFLHYRSKLGLLTAVTNDFYDLLQSEAERSLARAGSVVERFRLLVDGWASRMETDWDLINVFVQQAQNTPDSELAKTMHARSRDYTRLFVAVIEELQADGHLPADTPAALLRDMVFGTLEHTVRGHISAGRSLDVRATGQQIIDLLLLEREAAPAADRLGAIESKLDRLLSRAGIEPD</sequence>
<dbReference type="Gene3D" id="1.10.357.10">
    <property type="entry name" value="Tetracycline Repressor, domain 2"/>
    <property type="match status" value="1"/>
</dbReference>
<evidence type="ECO:0000313" key="6">
    <source>
        <dbReference type="EMBL" id="MEB3031845.1"/>
    </source>
</evidence>
<evidence type="ECO:0000256" key="3">
    <source>
        <dbReference type="ARBA" id="ARBA00023163"/>
    </source>
</evidence>
<dbReference type="Pfam" id="PF08359">
    <property type="entry name" value="TetR_C_4"/>
    <property type="match status" value="1"/>
</dbReference>
<dbReference type="InterPro" id="IPR036271">
    <property type="entry name" value="Tet_transcr_reg_TetR-rel_C_sf"/>
</dbReference>
<feature type="DNA-binding region" description="H-T-H motif" evidence="4">
    <location>
        <begin position="35"/>
        <end position="54"/>
    </location>
</feature>
<name>A0ABU5XV41_9MYCO</name>
<dbReference type="SUPFAM" id="SSF46689">
    <property type="entry name" value="Homeodomain-like"/>
    <property type="match status" value="1"/>
</dbReference>
<evidence type="ECO:0000256" key="1">
    <source>
        <dbReference type="ARBA" id="ARBA00023015"/>
    </source>
</evidence>
<dbReference type="Pfam" id="PF00440">
    <property type="entry name" value="TetR_N"/>
    <property type="match status" value="1"/>
</dbReference>
<gene>
    <name evidence="6" type="ORF">KV113_09770</name>
</gene>
<dbReference type="SUPFAM" id="SSF48498">
    <property type="entry name" value="Tetracyclin repressor-like, C-terminal domain"/>
    <property type="match status" value="1"/>
</dbReference>
<keyword evidence="1" id="KW-0805">Transcription regulation</keyword>
<dbReference type="PROSITE" id="PS50977">
    <property type="entry name" value="HTH_TETR_2"/>
    <property type="match status" value="1"/>
</dbReference>
<reference evidence="6 7" key="1">
    <citation type="submission" date="2023-12" db="EMBL/GenBank/DDBJ databases">
        <title>Description of new species of Mycobacterium terrae complex isolated from sewage at the Sao Paulo Zoological Park Foundation in Brazil.</title>
        <authorList>
            <person name="Romagnoli C.L."/>
            <person name="Conceicao E.C."/>
            <person name="Machado E."/>
            <person name="Barreto L.B.P.F."/>
            <person name="Sharma A."/>
            <person name="Silva N.M."/>
            <person name="Marques L.E."/>
            <person name="Juliana M.A."/>
            <person name="Lourenco M.C.S."/>
            <person name="Digiampietri L.A."/>
            <person name="Suffys P.N."/>
            <person name="Viana-Niero C."/>
        </authorList>
    </citation>
    <scope>NUCLEOTIDE SEQUENCE [LARGE SCALE GENOMIC DNA]</scope>
    <source>
        <strain evidence="6 7">MYC340</strain>
    </source>
</reference>
<dbReference type="RefSeq" id="WP_329780000.1">
    <property type="nucleotide sequence ID" value="NZ_JAYJJU010000007.1"/>
</dbReference>
<feature type="domain" description="HTH tetR-type" evidence="5">
    <location>
        <begin position="13"/>
        <end position="72"/>
    </location>
</feature>
<dbReference type="InterPro" id="IPR001647">
    <property type="entry name" value="HTH_TetR"/>
</dbReference>
<dbReference type="PANTHER" id="PTHR30055">
    <property type="entry name" value="HTH-TYPE TRANSCRIPTIONAL REGULATOR RUTR"/>
    <property type="match status" value="1"/>
</dbReference>
<dbReference type="PANTHER" id="PTHR30055:SF234">
    <property type="entry name" value="HTH-TYPE TRANSCRIPTIONAL REGULATOR BETI"/>
    <property type="match status" value="1"/>
</dbReference>